<keyword evidence="2" id="KW-1185">Reference proteome</keyword>
<proteinExistence type="predicted"/>
<organism evidence="1 2">
    <name type="scientific">Corynebacterium suedekumii</name>
    <dbReference type="NCBI Taxonomy" id="3049801"/>
    <lineage>
        <taxon>Bacteria</taxon>
        <taxon>Bacillati</taxon>
        <taxon>Actinomycetota</taxon>
        <taxon>Actinomycetes</taxon>
        <taxon>Mycobacteriales</taxon>
        <taxon>Corynebacteriaceae</taxon>
        <taxon>Corynebacterium</taxon>
    </lineage>
</organism>
<reference evidence="1 2" key="1">
    <citation type="submission" date="2023-05" db="EMBL/GenBank/DDBJ databases">
        <title>Corynebacterium suedekumii sp. nov. and Corynebacterium breve sp. nov. isolated from raw cow's milk.</title>
        <authorList>
            <person name="Baer M.K."/>
            <person name="Mehl L."/>
            <person name="Hellmuth R."/>
            <person name="Marke G."/>
            <person name="Lipski A."/>
        </authorList>
    </citation>
    <scope>NUCLEOTIDE SEQUENCE [LARGE SCALE GENOMIC DNA]</scope>
    <source>
        <strain evidence="1 2">LM112</strain>
    </source>
</reference>
<protein>
    <submittedName>
        <fullName evidence="1">Uncharacterized protein</fullName>
    </submittedName>
</protein>
<dbReference type="Proteomes" id="UP001238805">
    <property type="component" value="Chromosome"/>
</dbReference>
<gene>
    <name evidence="1" type="ORF">QP029_04550</name>
</gene>
<sequence length="66" mass="7361">MDFDPRTYSTLDDLRAGRWYLPVSEEVAGRHREVADLLKEFNDLGNTNPACGEELPDGVPVEGLNV</sequence>
<evidence type="ECO:0000313" key="1">
    <source>
        <dbReference type="EMBL" id="WIM71081.1"/>
    </source>
</evidence>
<accession>A0ABY8VN47</accession>
<evidence type="ECO:0000313" key="2">
    <source>
        <dbReference type="Proteomes" id="UP001238805"/>
    </source>
</evidence>
<dbReference type="RefSeq" id="WP_284875656.1">
    <property type="nucleotide sequence ID" value="NZ_CP126970.1"/>
</dbReference>
<name>A0ABY8VN47_9CORY</name>
<dbReference type="EMBL" id="CP126970">
    <property type="protein sequence ID" value="WIM71081.1"/>
    <property type="molecule type" value="Genomic_DNA"/>
</dbReference>